<accession>A0A1W0WLR1</accession>
<dbReference type="InterPro" id="IPR041698">
    <property type="entry name" value="Methyltransf_25"/>
</dbReference>
<dbReference type="OrthoDB" id="540004at2759"/>
<dbReference type="Proteomes" id="UP000192578">
    <property type="component" value="Unassembled WGS sequence"/>
</dbReference>
<evidence type="ECO:0000313" key="2">
    <source>
        <dbReference type="EMBL" id="OQV16135.1"/>
    </source>
</evidence>
<reference evidence="3" key="1">
    <citation type="submission" date="2017-01" db="EMBL/GenBank/DDBJ databases">
        <title>Comparative genomics of anhydrobiosis in the tardigrade Hypsibius dujardini.</title>
        <authorList>
            <person name="Yoshida Y."/>
            <person name="Koutsovoulos G."/>
            <person name="Laetsch D."/>
            <person name="Stevens L."/>
            <person name="Kumar S."/>
            <person name="Horikawa D."/>
            <person name="Ishino K."/>
            <person name="Komine S."/>
            <person name="Tomita M."/>
            <person name="Blaxter M."/>
            <person name="Arakawa K."/>
        </authorList>
    </citation>
    <scope>NUCLEOTIDE SEQUENCE [LARGE SCALE GENOMIC DNA]</scope>
    <source>
        <strain evidence="3">Z151</strain>
    </source>
</reference>
<protein>
    <recommendedName>
        <fullName evidence="1">Methyltransferase domain-containing protein</fullName>
    </recommendedName>
</protein>
<feature type="domain" description="Methyltransferase" evidence="1">
    <location>
        <begin position="50"/>
        <end position="148"/>
    </location>
</feature>
<dbReference type="InterPro" id="IPR029063">
    <property type="entry name" value="SAM-dependent_MTases_sf"/>
</dbReference>
<name>A0A1W0WLR1_HYPEX</name>
<organism evidence="2 3">
    <name type="scientific">Hypsibius exemplaris</name>
    <name type="common">Freshwater tardigrade</name>
    <dbReference type="NCBI Taxonomy" id="2072580"/>
    <lineage>
        <taxon>Eukaryota</taxon>
        <taxon>Metazoa</taxon>
        <taxon>Ecdysozoa</taxon>
        <taxon>Tardigrada</taxon>
        <taxon>Eutardigrada</taxon>
        <taxon>Parachela</taxon>
        <taxon>Hypsibioidea</taxon>
        <taxon>Hypsibiidae</taxon>
        <taxon>Hypsibius</taxon>
    </lineage>
</organism>
<dbReference type="AlphaFoldDB" id="A0A1W0WLR1"/>
<sequence>MAENSIPANSDLPVKPLDGQNDIGWAYAGAETDDYITDFVKFAATTSGPVADLGCGPGHNVKLLLNAGTKSIIANDINEDHLKKFYKTLSEEETERAVALRGSALTLNKIIKTGTLGGILAANLVHFLHPSEVRNAFRLFYELLAPGGKLCVIAFSTRCGVAVGSQDLIRQRRKDGAEWPGLVTADFQEPTKRDEASSEMVYKVLLNPEELRREAEAAGFHVEKAGFVPRPDYPAWFSIGTQPGMSSGLTAVKP</sequence>
<dbReference type="EMBL" id="MTYJ01000078">
    <property type="protein sequence ID" value="OQV16135.1"/>
    <property type="molecule type" value="Genomic_DNA"/>
</dbReference>
<dbReference type="SUPFAM" id="SSF53335">
    <property type="entry name" value="S-adenosyl-L-methionine-dependent methyltransferases"/>
    <property type="match status" value="1"/>
</dbReference>
<dbReference type="Pfam" id="PF13649">
    <property type="entry name" value="Methyltransf_25"/>
    <property type="match status" value="1"/>
</dbReference>
<comment type="caution">
    <text evidence="2">The sequence shown here is derived from an EMBL/GenBank/DDBJ whole genome shotgun (WGS) entry which is preliminary data.</text>
</comment>
<proteinExistence type="predicted"/>
<gene>
    <name evidence="2" type="ORF">BV898_09770</name>
</gene>
<evidence type="ECO:0000313" key="3">
    <source>
        <dbReference type="Proteomes" id="UP000192578"/>
    </source>
</evidence>
<dbReference type="CDD" id="cd02440">
    <property type="entry name" value="AdoMet_MTases"/>
    <property type="match status" value="1"/>
</dbReference>
<dbReference type="Gene3D" id="3.40.50.150">
    <property type="entry name" value="Vaccinia Virus protein VP39"/>
    <property type="match status" value="1"/>
</dbReference>
<evidence type="ECO:0000259" key="1">
    <source>
        <dbReference type="Pfam" id="PF13649"/>
    </source>
</evidence>
<keyword evidence="3" id="KW-1185">Reference proteome</keyword>